<accession>A0A4R7FCT4</accession>
<dbReference type="AlphaFoldDB" id="A0A4R7FCT4"/>
<keyword evidence="1" id="KW-1133">Transmembrane helix</keyword>
<protein>
    <submittedName>
        <fullName evidence="2">Uncharacterized protein DUF3810</fullName>
    </submittedName>
</protein>
<dbReference type="EMBL" id="SOAG01000003">
    <property type="protein sequence ID" value="TDS65063.1"/>
    <property type="molecule type" value="Genomic_DNA"/>
</dbReference>
<dbReference type="InterPro" id="IPR024294">
    <property type="entry name" value="DUF3810"/>
</dbReference>
<feature type="transmembrane region" description="Helical" evidence="1">
    <location>
        <begin position="42"/>
        <end position="68"/>
    </location>
</feature>
<comment type="caution">
    <text evidence="2">The sequence shown here is derived from an EMBL/GenBank/DDBJ whole genome shotgun (WGS) entry which is preliminary data.</text>
</comment>
<keyword evidence="1" id="KW-0472">Membrane</keyword>
<keyword evidence="3" id="KW-1185">Reference proteome</keyword>
<feature type="transmembrane region" description="Helical" evidence="1">
    <location>
        <begin position="5"/>
        <end position="22"/>
    </location>
</feature>
<gene>
    <name evidence="2" type="ORF">C8P70_10383</name>
</gene>
<keyword evidence="1" id="KW-0812">Transmembrane</keyword>
<sequence length="361" mass="42615">MKLRYHIIIFVCFLIFFNLFTLNPENVEYWYTQQFYLSYSRFMLAVTNYFPFSVGDILYVIAGGYIIYRIIRIFKKYTLWKFRLLHTAKIGIKFCLIFYMLFNITWGLNNYNFPISHRLDIETTYTDEDLEKLIQKIIFTTNLLHSELINDSIQALQIEKSTEEIMKDGSEGIKNLADETNWFAYRTLSIKKSIFSLPLTYMGFSGYINPFTTEAQVNYMIPKTTLIVTTSHEMSHQLGYAKESEANFIGFLAAHSHSDKKYVYASNIFALRYCLNTLAKNNPDKTEEYLSHIYPGVIDNLTENTIFWSNYKGITDSFFKFFYSNFLKINNQKEGIHSYNKFVALLINYDKAYKLYPSFEN</sequence>
<organism evidence="2 3">
    <name type="scientific">Myroides indicus</name>
    <dbReference type="NCBI Taxonomy" id="1323422"/>
    <lineage>
        <taxon>Bacteria</taxon>
        <taxon>Pseudomonadati</taxon>
        <taxon>Bacteroidota</taxon>
        <taxon>Flavobacteriia</taxon>
        <taxon>Flavobacteriales</taxon>
        <taxon>Flavobacteriaceae</taxon>
        <taxon>Myroides</taxon>
    </lineage>
</organism>
<evidence type="ECO:0000313" key="3">
    <source>
        <dbReference type="Proteomes" id="UP000295215"/>
    </source>
</evidence>
<proteinExistence type="predicted"/>
<dbReference type="RefSeq" id="WP_133711671.1">
    <property type="nucleotide sequence ID" value="NZ_SOAG01000003.1"/>
</dbReference>
<reference evidence="2 3" key="1">
    <citation type="submission" date="2019-03" db="EMBL/GenBank/DDBJ databases">
        <title>Genomic Encyclopedia of Archaeal and Bacterial Type Strains, Phase II (KMG-II): from individual species to whole genera.</title>
        <authorList>
            <person name="Goeker M."/>
        </authorList>
    </citation>
    <scope>NUCLEOTIDE SEQUENCE [LARGE SCALE GENOMIC DNA]</scope>
    <source>
        <strain evidence="2 3">DSM 28213</strain>
    </source>
</reference>
<dbReference type="Proteomes" id="UP000295215">
    <property type="component" value="Unassembled WGS sequence"/>
</dbReference>
<name>A0A4R7FCT4_9FLAO</name>
<feature type="transmembrane region" description="Helical" evidence="1">
    <location>
        <begin position="88"/>
        <end position="108"/>
    </location>
</feature>
<dbReference type="OrthoDB" id="1048788at2"/>
<dbReference type="Pfam" id="PF12725">
    <property type="entry name" value="DUF3810"/>
    <property type="match status" value="1"/>
</dbReference>
<evidence type="ECO:0000256" key="1">
    <source>
        <dbReference type="SAM" id="Phobius"/>
    </source>
</evidence>
<evidence type="ECO:0000313" key="2">
    <source>
        <dbReference type="EMBL" id="TDS65063.1"/>
    </source>
</evidence>